<dbReference type="PANTHER" id="PTHR34390:SF1">
    <property type="entry name" value="SUCCINATE TRANSPORTER SUBUNIT YJJB-RELATED"/>
    <property type="match status" value="1"/>
</dbReference>
<dbReference type="PANTHER" id="PTHR34390">
    <property type="entry name" value="UPF0442 PROTEIN YJJB-RELATED"/>
    <property type="match status" value="1"/>
</dbReference>
<dbReference type="AlphaFoldDB" id="A0A1T0CH98"/>
<evidence type="ECO:0000256" key="5">
    <source>
        <dbReference type="ARBA" id="ARBA00022989"/>
    </source>
</evidence>
<evidence type="ECO:0000256" key="6">
    <source>
        <dbReference type="ARBA" id="ARBA00023136"/>
    </source>
</evidence>
<evidence type="ECO:0000256" key="2">
    <source>
        <dbReference type="ARBA" id="ARBA00022475"/>
    </source>
</evidence>
<organism evidence="10 11">
    <name type="scientific">Lwoffella lincolnii</name>
    <dbReference type="NCBI Taxonomy" id="90241"/>
    <lineage>
        <taxon>Bacteria</taxon>
        <taxon>Pseudomonadati</taxon>
        <taxon>Pseudomonadota</taxon>
        <taxon>Gammaproteobacteria</taxon>
        <taxon>Moraxellales</taxon>
        <taxon>Moraxellaceae</taxon>
        <taxon>Lwoffella</taxon>
    </lineage>
</organism>
<evidence type="ECO:0000313" key="11">
    <source>
        <dbReference type="Proteomes" id="UP000191094"/>
    </source>
</evidence>
<dbReference type="GO" id="GO:0015744">
    <property type="term" value="P:succinate transport"/>
    <property type="evidence" value="ECO:0007669"/>
    <property type="project" value="TreeGrafter"/>
</dbReference>
<evidence type="ECO:0000313" key="10">
    <source>
        <dbReference type="EMBL" id="OOS21732.1"/>
    </source>
</evidence>
<feature type="transmembrane region" description="Helical" evidence="8">
    <location>
        <begin position="81"/>
        <end position="100"/>
    </location>
</feature>
<dbReference type="STRING" id="90241.B0682_03635"/>
<comment type="subcellular location">
    <subcellularLocation>
        <location evidence="1">Cell membrane</location>
        <topology evidence="1">Multi-pass membrane protein</topology>
    </subcellularLocation>
</comment>
<feature type="domain" description="Threonine/Serine exporter ThrE" evidence="9">
    <location>
        <begin position="7"/>
        <end position="142"/>
    </location>
</feature>
<evidence type="ECO:0000256" key="7">
    <source>
        <dbReference type="ARBA" id="ARBA00034125"/>
    </source>
</evidence>
<keyword evidence="4 8" id="KW-0812">Transmembrane</keyword>
<protein>
    <recommendedName>
        <fullName evidence="9">Threonine/Serine exporter ThrE domain-containing protein</fullName>
    </recommendedName>
</protein>
<evidence type="ECO:0000259" key="9">
    <source>
        <dbReference type="Pfam" id="PF12821"/>
    </source>
</evidence>
<dbReference type="Proteomes" id="UP000191094">
    <property type="component" value="Unassembled WGS sequence"/>
</dbReference>
<evidence type="ECO:0000256" key="8">
    <source>
        <dbReference type="SAM" id="Phobius"/>
    </source>
</evidence>
<keyword evidence="5 8" id="KW-1133">Transmembrane helix</keyword>
<evidence type="ECO:0000256" key="1">
    <source>
        <dbReference type="ARBA" id="ARBA00004651"/>
    </source>
</evidence>
<sequence>MTFLTALILACLITLGWTLMLNVPKSFIGVCLLLTVSGFGTKTLLVNHDVHLVLATFCGAMVASFLGVAVSRRYILPPKTLIIPSIICLMPGIVAYKAMISMVQIGYAGFSMALFEQMMRYFFEAIFVISGLVLGLSIPSIVFYRRRPIV</sequence>
<reference evidence="10 11" key="1">
    <citation type="submission" date="2017-02" db="EMBL/GenBank/DDBJ databases">
        <title>Draft genome sequence of Moraxella lincolnii CCUG 9405T type strain.</title>
        <authorList>
            <person name="Salva-Serra F."/>
            <person name="Engstrom-Jakobsson H."/>
            <person name="Thorell K."/>
            <person name="Jaen-Luchoro D."/>
            <person name="Gonzales-Siles L."/>
            <person name="Karlsson R."/>
            <person name="Yazdan S."/>
            <person name="Boulund F."/>
            <person name="Johnning A."/>
            <person name="Engstrand L."/>
            <person name="Kristiansson E."/>
            <person name="Moore E."/>
        </authorList>
    </citation>
    <scope>NUCLEOTIDE SEQUENCE [LARGE SCALE GENOMIC DNA]</scope>
    <source>
        <strain evidence="10 11">CCUG 9405</strain>
    </source>
</reference>
<name>A0A1T0CH98_9GAMM</name>
<accession>A0A1T0CH98</accession>
<evidence type="ECO:0000256" key="3">
    <source>
        <dbReference type="ARBA" id="ARBA00022519"/>
    </source>
</evidence>
<proteinExistence type="inferred from homology"/>
<keyword evidence="2" id="KW-1003">Cell membrane</keyword>
<feature type="transmembrane region" description="Helical" evidence="8">
    <location>
        <begin position="52"/>
        <end position="75"/>
    </location>
</feature>
<feature type="transmembrane region" description="Helical" evidence="8">
    <location>
        <begin position="121"/>
        <end position="144"/>
    </location>
</feature>
<keyword evidence="6 8" id="KW-0472">Membrane</keyword>
<dbReference type="Pfam" id="PF12821">
    <property type="entry name" value="ThrE_2"/>
    <property type="match status" value="1"/>
</dbReference>
<dbReference type="RefSeq" id="WP_078306709.1">
    <property type="nucleotide sequence ID" value="NZ_CP147511.1"/>
</dbReference>
<dbReference type="InterPro" id="IPR050539">
    <property type="entry name" value="ThrE_Dicarb/AminoAcid_Exp"/>
</dbReference>
<keyword evidence="11" id="KW-1185">Reference proteome</keyword>
<comment type="caution">
    <text evidence="10">The sequence shown here is derived from an EMBL/GenBank/DDBJ whole genome shotgun (WGS) entry which is preliminary data.</text>
</comment>
<dbReference type="GO" id="GO:0005886">
    <property type="term" value="C:plasma membrane"/>
    <property type="evidence" value="ECO:0007669"/>
    <property type="project" value="UniProtKB-SubCell"/>
</dbReference>
<keyword evidence="3" id="KW-0997">Cell inner membrane</keyword>
<gene>
    <name evidence="10" type="ORF">B0682_03635</name>
</gene>
<evidence type="ECO:0000256" key="4">
    <source>
        <dbReference type="ARBA" id="ARBA00022692"/>
    </source>
</evidence>
<dbReference type="OrthoDB" id="9810047at2"/>
<comment type="similarity">
    <text evidence="7">Belongs to the ThrE exporter (TC 2.A.79) family.</text>
</comment>
<dbReference type="EMBL" id="MUYT01000004">
    <property type="protein sequence ID" value="OOS21732.1"/>
    <property type="molecule type" value="Genomic_DNA"/>
</dbReference>
<dbReference type="InterPro" id="IPR024528">
    <property type="entry name" value="ThrE_2"/>
</dbReference>